<keyword evidence="1" id="KW-0175">Coiled coil</keyword>
<dbReference type="SMART" id="SM00225">
    <property type="entry name" value="BTB"/>
    <property type="match status" value="1"/>
</dbReference>
<feature type="domain" description="TLDc" evidence="3">
    <location>
        <begin position="351"/>
        <end position="511"/>
    </location>
</feature>
<dbReference type="InterPro" id="IPR003131">
    <property type="entry name" value="T1-type_BTB"/>
</dbReference>
<feature type="domain" description="BTB" evidence="2">
    <location>
        <begin position="62"/>
        <end position="130"/>
    </location>
</feature>
<evidence type="ECO:0000256" key="1">
    <source>
        <dbReference type="SAM" id="Coils"/>
    </source>
</evidence>
<dbReference type="Gene3D" id="3.30.710.10">
    <property type="entry name" value="Potassium Channel Kv1.1, Chain A"/>
    <property type="match status" value="1"/>
</dbReference>
<evidence type="ECO:0000259" key="3">
    <source>
        <dbReference type="PROSITE" id="PS51886"/>
    </source>
</evidence>
<reference evidence="4 5" key="1">
    <citation type="journal article" date="2021" name="Sci. Rep.">
        <title>The genome of the diatom Chaetoceros tenuissimus carries an ancient integrated fragment of an extant virus.</title>
        <authorList>
            <person name="Hongo Y."/>
            <person name="Kimura K."/>
            <person name="Takaki Y."/>
            <person name="Yoshida Y."/>
            <person name="Baba S."/>
            <person name="Kobayashi G."/>
            <person name="Nagasaki K."/>
            <person name="Hano T."/>
            <person name="Tomaru Y."/>
        </authorList>
    </citation>
    <scope>NUCLEOTIDE SEQUENCE [LARGE SCALE GENOMIC DNA]</scope>
    <source>
        <strain evidence="4 5">NIES-3715</strain>
    </source>
</reference>
<sequence>MKTDKSTSNVQSTGLEDFKQKIQDKIQKLNEKQDAMETRHQNILDRQAALATQNGGTSAAPSDIIHLNVCGTEMFARRDTLTAVKGSRLAALFSGRWESKLLRDEKNRVFMDVDPDAFRKILDYLYTYKLAGGGKHTPDLPSDMDDLIEFFKLAERANEDTKVAASSSQKDQDEHALLNEMMKNLDVLEQQLEDEESFVSYFTESGEDVNSNETKQSGICDDVKSFSSDTDQESFVNIAKGPVYNGVVTLYINGDILCYKKSTLCAEKDCKIAKDVLNTDWIDEHTIIADQGRKCILMEYPREALKELLAYFQSKMMLGKVSEKDFDLFETEYSCSMMESIFPSDSAMFSTVMTFQQKKTLKQWLKDAGRSEKPTLLYRASRDGWNASDFHRHCDNKGNTIVVAKSLNDDKVFGGYTDVSWQSIINSYNSSFESFLFLLSPNPIKMKIKNGQESTAIYTTSAYGPTFGGGHDFSIQGRLSTSNLGRAYDRPCNLTYSCFCGDLADYEVYQV</sequence>
<dbReference type="PROSITE" id="PS50097">
    <property type="entry name" value="BTB"/>
    <property type="match status" value="1"/>
</dbReference>
<proteinExistence type="predicted"/>
<dbReference type="Pfam" id="PF07534">
    <property type="entry name" value="TLD"/>
    <property type="match status" value="1"/>
</dbReference>
<dbReference type="CDD" id="cd18316">
    <property type="entry name" value="BTB_POZ_KCTD-like"/>
    <property type="match status" value="1"/>
</dbReference>
<organism evidence="4 5">
    <name type="scientific">Chaetoceros tenuissimus</name>
    <dbReference type="NCBI Taxonomy" id="426638"/>
    <lineage>
        <taxon>Eukaryota</taxon>
        <taxon>Sar</taxon>
        <taxon>Stramenopiles</taxon>
        <taxon>Ochrophyta</taxon>
        <taxon>Bacillariophyta</taxon>
        <taxon>Coscinodiscophyceae</taxon>
        <taxon>Chaetocerotophycidae</taxon>
        <taxon>Chaetocerotales</taxon>
        <taxon>Chaetocerotaceae</taxon>
        <taxon>Chaetoceros</taxon>
    </lineage>
</organism>
<keyword evidence="5" id="KW-1185">Reference proteome</keyword>
<protein>
    <recommendedName>
        <fullName evidence="6">TLDc domain-containing protein</fullName>
    </recommendedName>
</protein>
<accession>A0AAD3DB71</accession>
<dbReference type="EMBL" id="BLLK01000074">
    <property type="protein sequence ID" value="GFH61302.1"/>
    <property type="molecule type" value="Genomic_DNA"/>
</dbReference>
<evidence type="ECO:0000313" key="4">
    <source>
        <dbReference type="EMBL" id="GFH61302.1"/>
    </source>
</evidence>
<evidence type="ECO:0000259" key="2">
    <source>
        <dbReference type="PROSITE" id="PS50097"/>
    </source>
</evidence>
<dbReference type="AlphaFoldDB" id="A0AAD3DB71"/>
<dbReference type="SUPFAM" id="SSF54695">
    <property type="entry name" value="POZ domain"/>
    <property type="match status" value="1"/>
</dbReference>
<comment type="caution">
    <text evidence="4">The sequence shown here is derived from an EMBL/GenBank/DDBJ whole genome shotgun (WGS) entry which is preliminary data.</text>
</comment>
<dbReference type="InterPro" id="IPR011333">
    <property type="entry name" value="SKP1/BTB/POZ_sf"/>
</dbReference>
<name>A0AAD3DB71_9STRA</name>
<dbReference type="Proteomes" id="UP001054902">
    <property type="component" value="Unassembled WGS sequence"/>
</dbReference>
<dbReference type="Pfam" id="PF02214">
    <property type="entry name" value="BTB_2"/>
    <property type="match status" value="1"/>
</dbReference>
<feature type="coiled-coil region" evidence="1">
    <location>
        <begin position="15"/>
        <end position="46"/>
    </location>
</feature>
<dbReference type="SMART" id="SM00584">
    <property type="entry name" value="TLDc"/>
    <property type="match status" value="1"/>
</dbReference>
<evidence type="ECO:0008006" key="6">
    <source>
        <dbReference type="Google" id="ProtNLM"/>
    </source>
</evidence>
<dbReference type="PANTHER" id="PTHR23354">
    <property type="entry name" value="NUCLEOLAR PROTEIN 7/ESTROGEN RECEPTOR COACTIVATOR-RELATED"/>
    <property type="match status" value="1"/>
</dbReference>
<dbReference type="InterPro" id="IPR006571">
    <property type="entry name" value="TLDc_dom"/>
</dbReference>
<dbReference type="GO" id="GO:0051260">
    <property type="term" value="P:protein homooligomerization"/>
    <property type="evidence" value="ECO:0007669"/>
    <property type="project" value="InterPro"/>
</dbReference>
<dbReference type="PROSITE" id="PS51886">
    <property type="entry name" value="TLDC"/>
    <property type="match status" value="1"/>
</dbReference>
<evidence type="ECO:0000313" key="5">
    <source>
        <dbReference type="Proteomes" id="UP001054902"/>
    </source>
</evidence>
<dbReference type="InterPro" id="IPR000210">
    <property type="entry name" value="BTB/POZ_dom"/>
</dbReference>
<gene>
    <name evidence="4" type="ORF">CTEN210_17778</name>
</gene>